<feature type="transmembrane region" description="Helical" evidence="2">
    <location>
        <begin position="187"/>
        <end position="207"/>
    </location>
</feature>
<comment type="caution">
    <text evidence="3">The sequence shown here is derived from an EMBL/GenBank/DDBJ whole genome shotgun (WGS) entry which is preliminary data.</text>
</comment>
<evidence type="ECO:0000256" key="2">
    <source>
        <dbReference type="SAM" id="Phobius"/>
    </source>
</evidence>
<proteinExistence type="predicted"/>
<keyword evidence="2" id="KW-1133">Transmembrane helix</keyword>
<evidence type="ECO:0008006" key="5">
    <source>
        <dbReference type="Google" id="ProtNLM"/>
    </source>
</evidence>
<dbReference type="Proteomes" id="UP000316781">
    <property type="component" value="Unassembled WGS sequence"/>
</dbReference>
<reference evidence="3 4" key="1">
    <citation type="submission" date="2019-07" db="EMBL/GenBank/DDBJ databases">
        <title>Ln-dependent methylotrophs.</title>
        <authorList>
            <person name="Tani A."/>
        </authorList>
    </citation>
    <scope>NUCLEOTIDE SEQUENCE [LARGE SCALE GENOMIC DNA]</scope>
    <source>
        <strain evidence="3 4">SM89A</strain>
    </source>
</reference>
<sequence length="254" mass="27746">MAKHSIQIALQLMQMPWLGQELRRQPVPDDVLDLIKVAAGCRDICLELQKLTGRKPEVVRAAAMHYLHAALLFPGAPPARVLGLRGSEAREIALRHKRWLIKWLHPDVNGNVWEAAQMARVVTAWNDVNADSRVPDHGAFEGLLQKGMMRPGEDRRGLRPHLAAPPSRTATTTQVRSRARSPGPSRIVITILSAMAITGIAGIVVMLQDGASDAHFLEAGKCYVSEAPGQSLIGTRDSCRKDSLAVCSNAVVER</sequence>
<evidence type="ECO:0000313" key="3">
    <source>
        <dbReference type="EMBL" id="TRL35854.1"/>
    </source>
</evidence>
<organism evidence="3 4">
    <name type="scientific">Methylosinus sporium</name>
    <dbReference type="NCBI Taxonomy" id="428"/>
    <lineage>
        <taxon>Bacteria</taxon>
        <taxon>Pseudomonadati</taxon>
        <taxon>Pseudomonadota</taxon>
        <taxon>Alphaproteobacteria</taxon>
        <taxon>Hyphomicrobiales</taxon>
        <taxon>Methylocystaceae</taxon>
        <taxon>Methylosinus</taxon>
    </lineage>
</organism>
<protein>
    <recommendedName>
        <fullName evidence="5">J domain-containing protein</fullName>
    </recommendedName>
</protein>
<feature type="region of interest" description="Disordered" evidence="1">
    <location>
        <begin position="154"/>
        <end position="181"/>
    </location>
</feature>
<keyword evidence="2" id="KW-0472">Membrane</keyword>
<dbReference type="EMBL" id="VJMF01000025">
    <property type="protein sequence ID" value="TRL35854.1"/>
    <property type="molecule type" value="Genomic_DNA"/>
</dbReference>
<gene>
    <name evidence="3" type="ORF">FM996_06440</name>
</gene>
<name>A0A549T1W0_METSR</name>
<keyword evidence="2" id="KW-0812">Transmembrane</keyword>
<accession>A0A549T1W0</accession>
<evidence type="ECO:0000313" key="4">
    <source>
        <dbReference type="Proteomes" id="UP000316781"/>
    </source>
</evidence>
<dbReference type="AlphaFoldDB" id="A0A549T1W0"/>
<evidence type="ECO:0000256" key="1">
    <source>
        <dbReference type="SAM" id="MobiDB-lite"/>
    </source>
</evidence>
<dbReference type="RefSeq" id="WP_142862337.1">
    <property type="nucleotide sequence ID" value="NZ_VJMF01000025.1"/>
</dbReference>